<feature type="region of interest" description="Disordered" evidence="1">
    <location>
        <begin position="60"/>
        <end position="117"/>
    </location>
</feature>
<reference evidence="2" key="1">
    <citation type="submission" date="2016-03" db="EMBL/GenBank/DDBJ databases">
        <title>Microsymbionts genomes from the relict species Vavilovia formosa.</title>
        <authorList>
            <person name="Chirak E."/>
            <person name="Kimeklis A."/>
            <person name="Kopat V."/>
            <person name="Andronov E."/>
        </authorList>
    </citation>
    <scope>NUCLEOTIDE SEQUENCE [LARGE SCALE GENOMIC DNA]</scope>
    <source>
        <strain evidence="2">Vaf12</strain>
    </source>
</reference>
<gene>
    <name evidence="2" type="ORF">A4A59_04825</name>
</gene>
<feature type="compositionally biased region" description="Low complexity" evidence="1">
    <location>
        <begin position="104"/>
        <end position="117"/>
    </location>
</feature>
<accession>A0A154IA74</accession>
<organism evidence="2">
    <name type="scientific">Rhizobium leguminosarum</name>
    <dbReference type="NCBI Taxonomy" id="384"/>
    <lineage>
        <taxon>Bacteria</taxon>
        <taxon>Pseudomonadati</taxon>
        <taxon>Pseudomonadota</taxon>
        <taxon>Alphaproteobacteria</taxon>
        <taxon>Hyphomicrobiales</taxon>
        <taxon>Rhizobiaceae</taxon>
        <taxon>Rhizobium/Agrobacterium group</taxon>
        <taxon>Rhizobium</taxon>
    </lineage>
</organism>
<feature type="compositionally biased region" description="Basic and acidic residues" evidence="1">
    <location>
        <begin position="60"/>
        <end position="71"/>
    </location>
</feature>
<proteinExistence type="predicted"/>
<evidence type="ECO:0000313" key="2">
    <source>
        <dbReference type="EMBL" id="KZA97478.1"/>
    </source>
</evidence>
<feature type="compositionally biased region" description="Basic and acidic residues" evidence="1">
    <location>
        <begin position="82"/>
        <end position="102"/>
    </location>
</feature>
<dbReference type="RefSeq" id="WP_062944735.1">
    <property type="nucleotide sequence ID" value="NZ_CP171844.1"/>
</dbReference>
<dbReference type="AlphaFoldDB" id="A0A154IA74"/>
<comment type="caution">
    <text evidence="2">The sequence shown here is derived from an EMBL/GenBank/DDBJ whole genome shotgun (WGS) entry which is preliminary data.</text>
</comment>
<evidence type="ECO:0000256" key="1">
    <source>
        <dbReference type="SAM" id="MobiDB-lite"/>
    </source>
</evidence>
<sequence length="117" mass="13400">MPPELRALVHDAANRLKDENYRNGKKARAHKDQMKADYADVIRATEGRDVRAYVLHGTDEERKKARREQRALSKANRSPDQIAKEREADRERKASKAREKKAAAAKALRSAENFGKF</sequence>
<dbReference type="EMBL" id="LVYU01000134">
    <property type="protein sequence ID" value="KZA97478.1"/>
    <property type="molecule type" value="Genomic_DNA"/>
</dbReference>
<name>A0A154IA74_RHILE</name>
<protein>
    <submittedName>
        <fullName evidence="2">Uncharacterized protein</fullName>
    </submittedName>
</protein>